<name>A0A0H5RGI9_9EUKA</name>
<evidence type="ECO:0000313" key="1">
    <source>
        <dbReference type="EMBL" id="CRZ13138.1"/>
    </source>
</evidence>
<sequence length="106" mass="12168">SVSRSRFFWICCHLDDTSFTICRSHYASHCMLEEFSIDMDPPRPCRTPLAQENQIQPAGRAIITAIHNNPIDNILYTGDELGCVRAWDLTGLVISMQLKHDRLHRV</sequence>
<accession>A0A0H5RGI9</accession>
<reference evidence="1" key="1">
    <citation type="submission" date="2015-04" db="EMBL/GenBank/DDBJ databases">
        <title>The genome sequence of the plant pathogenic Rhizarian Plasmodiophora brassicae reveals insights in its biotrophic life cycle and the origin of chitin synthesis.</title>
        <authorList>
            <person name="Schwelm A."/>
            <person name="Fogelqvist J."/>
            <person name="Knaust A."/>
            <person name="Julke S."/>
            <person name="Lilja T."/>
            <person name="Dhandapani V."/>
            <person name="Bonilla-Rosso G."/>
            <person name="Karlsson M."/>
            <person name="Shevchenko A."/>
            <person name="Choi S.R."/>
            <person name="Kim H.G."/>
            <person name="Park J.Y."/>
            <person name="Lim Y.P."/>
            <person name="Ludwig-Muller J."/>
            <person name="Dixelius C."/>
        </authorList>
    </citation>
    <scope>NUCLEOTIDE SEQUENCE</scope>
    <source>
        <tissue evidence="1">Potato root galls</tissue>
    </source>
</reference>
<feature type="non-terminal residue" evidence="1">
    <location>
        <position position="106"/>
    </location>
</feature>
<organism evidence="1">
    <name type="scientific">Spongospora subterranea</name>
    <dbReference type="NCBI Taxonomy" id="70186"/>
    <lineage>
        <taxon>Eukaryota</taxon>
        <taxon>Sar</taxon>
        <taxon>Rhizaria</taxon>
        <taxon>Endomyxa</taxon>
        <taxon>Phytomyxea</taxon>
        <taxon>Plasmodiophorida</taxon>
        <taxon>Plasmodiophoridae</taxon>
        <taxon>Spongospora</taxon>
    </lineage>
</organism>
<feature type="non-terminal residue" evidence="1">
    <location>
        <position position="1"/>
    </location>
</feature>
<dbReference type="EMBL" id="HACM01012696">
    <property type="protein sequence ID" value="CRZ13138.1"/>
    <property type="molecule type" value="Transcribed_RNA"/>
</dbReference>
<protein>
    <submittedName>
        <fullName evidence="1">Uncharacterized protein</fullName>
    </submittedName>
</protein>
<proteinExistence type="predicted"/>
<dbReference type="AlphaFoldDB" id="A0A0H5RGI9"/>